<feature type="transmembrane region" description="Helical" evidence="1">
    <location>
        <begin position="144"/>
        <end position="165"/>
    </location>
</feature>
<accession>A0A5C6PB34</accession>
<evidence type="ECO:0000256" key="1">
    <source>
        <dbReference type="SAM" id="Phobius"/>
    </source>
</evidence>
<reference evidence="2 3" key="1">
    <citation type="submission" date="2019-04" db="EMBL/GenBank/DDBJ databases">
        <title>Chromosome genome assembly for Takifugu flavidus.</title>
        <authorList>
            <person name="Xiao S."/>
        </authorList>
    </citation>
    <scope>NUCLEOTIDE SEQUENCE [LARGE SCALE GENOMIC DNA]</scope>
    <source>
        <strain evidence="2">HTHZ2018</strain>
        <tissue evidence="2">Muscle</tissue>
    </source>
</reference>
<keyword evidence="1" id="KW-0472">Membrane</keyword>
<proteinExistence type="predicted"/>
<dbReference type="EMBL" id="RHFK02000005">
    <property type="protein sequence ID" value="TWW76426.1"/>
    <property type="molecule type" value="Genomic_DNA"/>
</dbReference>
<feature type="transmembrane region" description="Helical" evidence="1">
    <location>
        <begin position="106"/>
        <end position="132"/>
    </location>
</feature>
<sequence>MTALSERNSTGLRHWISAVLLLIFIQMVISLVVFGGEFICSSEIAISPFHFCLIQHGEKFCDVWQGPDIKVDVVTTVIIVSLYVPLVFVAFALLSTLFAAYGRDGLLLCLSGALQAASSLLILTGVIAFLMLNQSYLSWKHMTIWFYSCCGVLSELIVVTLLTLVSTKKLNSVYSPNFEPLVEMA</sequence>
<keyword evidence="1" id="KW-1133">Transmembrane helix</keyword>
<name>A0A5C6PB34_9TELE</name>
<evidence type="ECO:0000313" key="3">
    <source>
        <dbReference type="Proteomes" id="UP000324091"/>
    </source>
</evidence>
<feature type="transmembrane region" description="Helical" evidence="1">
    <location>
        <begin position="73"/>
        <end position="94"/>
    </location>
</feature>
<comment type="caution">
    <text evidence="2">The sequence shown here is derived from an EMBL/GenBank/DDBJ whole genome shotgun (WGS) entry which is preliminary data.</text>
</comment>
<feature type="transmembrane region" description="Helical" evidence="1">
    <location>
        <begin position="12"/>
        <end position="34"/>
    </location>
</feature>
<keyword evidence="3" id="KW-1185">Reference proteome</keyword>
<dbReference type="Proteomes" id="UP000324091">
    <property type="component" value="Chromosome 13"/>
</dbReference>
<protein>
    <submittedName>
        <fullName evidence="2">Uncharacterized protein</fullName>
    </submittedName>
</protein>
<gene>
    <name evidence="2" type="ORF">D4764_13G0010880</name>
</gene>
<evidence type="ECO:0000313" key="2">
    <source>
        <dbReference type="EMBL" id="TWW76426.1"/>
    </source>
</evidence>
<organism evidence="2 3">
    <name type="scientific">Takifugu flavidus</name>
    <name type="common">sansaifugu</name>
    <dbReference type="NCBI Taxonomy" id="433684"/>
    <lineage>
        <taxon>Eukaryota</taxon>
        <taxon>Metazoa</taxon>
        <taxon>Chordata</taxon>
        <taxon>Craniata</taxon>
        <taxon>Vertebrata</taxon>
        <taxon>Euteleostomi</taxon>
        <taxon>Actinopterygii</taxon>
        <taxon>Neopterygii</taxon>
        <taxon>Teleostei</taxon>
        <taxon>Neoteleostei</taxon>
        <taxon>Acanthomorphata</taxon>
        <taxon>Eupercaria</taxon>
        <taxon>Tetraodontiformes</taxon>
        <taxon>Tetradontoidea</taxon>
        <taxon>Tetraodontidae</taxon>
        <taxon>Takifugu</taxon>
    </lineage>
</organism>
<dbReference type="AlphaFoldDB" id="A0A5C6PB34"/>
<keyword evidence="1" id="KW-0812">Transmembrane</keyword>